<sequence length="120" mass="15059">MLTFFKIVYRLKYSYYLSFFIEYDRENIVRDEMLKHLNQAYKICITRNFIVNLNSINMRNRNLNSYELRINNIRVQRELINFIYLKLHGQFVYFNSNRNECIYERLKHFYFKIMSFINSF</sequence>
<dbReference type="EMBL" id="LTAI01002261">
    <property type="protein sequence ID" value="ORD92806.1"/>
    <property type="molecule type" value="Genomic_DNA"/>
</dbReference>
<dbReference type="Proteomes" id="UP000192501">
    <property type="component" value="Unassembled WGS sequence"/>
</dbReference>
<proteinExistence type="predicted"/>
<evidence type="ECO:0000313" key="1">
    <source>
        <dbReference type="EMBL" id="ORD92806.1"/>
    </source>
</evidence>
<name>A0A1X0Q5B8_9MICR</name>
<comment type="caution">
    <text evidence="1">The sequence shown here is derived from an EMBL/GenBank/DDBJ whole genome shotgun (WGS) entry which is preliminary data.</text>
</comment>
<reference evidence="1 2" key="1">
    <citation type="journal article" date="2017" name="Environ. Microbiol.">
        <title>Decay of the glycolytic pathway and adaptation to intranuclear parasitism within Enterocytozoonidae microsporidia.</title>
        <authorList>
            <person name="Wiredu Boakye D."/>
            <person name="Jaroenlak P."/>
            <person name="Prachumwat A."/>
            <person name="Williams T.A."/>
            <person name="Bateman K.S."/>
            <person name="Itsathitphaisarn O."/>
            <person name="Sritunyalucksana K."/>
            <person name="Paszkiewicz K.H."/>
            <person name="Moore K.A."/>
            <person name="Stentiford G.D."/>
            <person name="Williams B.A."/>
        </authorList>
    </citation>
    <scope>NUCLEOTIDE SEQUENCE [LARGE SCALE GENOMIC DNA]</scope>
    <source>
        <strain evidence="2">canceri</strain>
    </source>
</reference>
<organism evidence="1 2">
    <name type="scientific">Hepatospora eriocheir</name>
    <dbReference type="NCBI Taxonomy" id="1081669"/>
    <lineage>
        <taxon>Eukaryota</taxon>
        <taxon>Fungi</taxon>
        <taxon>Fungi incertae sedis</taxon>
        <taxon>Microsporidia</taxon>
        <taxon>Hepatosporidae</taxon>
        <taxon>Hepatospora</taxon>
    </lineage>
</organism>
<evidence type="ECO:0000313" key="2">
    <source>
        <dbReference type="Proteomes" id="UP000192501"/>
    </source>
</evidence>
<dbReference type="VEuPathDB" id="MicrosporidiaDB:A0H76_2869"/>
<dbReference type="AlphaFoldDB" id="A0A1X0Q5B8"/>
<accession>A0A1X0Q5B8</accession>
<protein>
    <submittedName>
        <fullName evidence="1">Uncharacterized protein</fullName>
    </submittedName>
</protein>
<dbReference type="VEuPathDB" id="MicrosporidiaDB:HERIO_2109"/>
<gene>
    <name evidence="1" type="ORF">A0H76_2869</name>
</gene>